<evidence type="ECO:0000256" key="1">
    <source>
        <dbReference type="SAM" id="MobiDB-lite"/>
    </source>
</evidence>
<dbReference type="Pfam" id="PF04717">
    <property type="entry name" value="Phage_base_V"/>
    <property type="match status" value="1"/>
</dbReference>
<feature type="domain" description="Gp5/Type VI secretion system Vgr protein OB-fold" evidence="2">
    <location>
        <begin position="19"/>
        <end position="85"/>
    </location>
</feature>
<proteinExistence type="predicted"/>
<evidence type="ECO:0000313" key="4">
    <source>
        <dbReference type="EMBL" id="MBE8613943.1"/>
    </source>
</evidence>
<dbReference type="AlphaFoldDB" id="A0A8I0Q778"/>
<dbReference type="InterPro" id="IPR040629">
    <property type="entry name" value="Phage_spike"/>
</dbReference>
<evidence type="ECO:0000259" key="3">
    <source>
        <dbReference type="Pfam" id="PF18715"/>
    </source>
</evidence>
<evidence type="ECO:0000259" key="2">
    <source>
        <dbReference type="Pfam" id="PF04717"/>
    </source>
</evidence>
<organism evidence="4 5">
    <name type="scientific">Morganella morganii</name>
    <name type="common">Proteus morganii</name>
    <dbReference type="NCBI Taxonomy" id="582"/>
    <lineage>
        <taxon>Bacteria</taxon>
        <taxon>Pseudomonadati</taxon>
        <taxon>Pseudomonadota</taxon>
        <taxon>Gammaproteobacteria</taxon>
        <taxon>Enterobacterales</taxon>
        <taxon>Morganellaceae</taxon>
        <taxon>Morganella</taxon>
    </lineage>
</organism>
<dbReference type="InterPro" id="IPR044033">
    <property type="entry name" value="GpV-like_apex"/>
</dbReference>
<evidence type="ECO:0000313" key="5">
    <source>
        <dbReference type="Proteomes" id="UP000650477"/>
    </source>
</evidence>
<name>A0A8I0Q778_MORMO</name>
<protein>
    <submittedName>
        <fullName evidence="4">Phage baseplate assembly protein V</fullName>
    </submittedName>
</protein>
<feature type="compositionally biased region" description="Basic and acidic residues" evidence="1">
    <location>
        <begin position="193"/>
        <end position="212"/>
    </location>
</feature>
<sequence length="212" mass="22364">MSTNTSIAELLRLIRNIIRTGVITDTDIRRGCRVQTGNLQTDWLPWVTPRAGDSRRSFPPSPGEQVVILSVGGELTTAVVLAGLFQDDHPEPSESLTADHVTYSDGAVIEYEPATGALKATGIKTALIDAGESITANSPVVIVNAEEHIRLVTPTVICSDNLTCATLNVMQGGEMSGSFTHTGGTFSSNGVVIDDHNHGGVERGGSRTDGPK</sequence>
<feature type="region of interest" description="Disordered" evidence="1">
    <location>
        <begin position="192"/>
        <end position="212"/>
    </location>
</feature>
<dbReference type="Pfam" id="PF18715">
    <property type="entry name" value="Phage_spike"/>
    <property type="match status" value="1"/>
</dbReference>
<comment type="caution">
    <text evidence="4">The sequence shown here is derived from an EMBL/GenBank/DDBJ whole genome shotgun (WGS) entry which is preliminary data.</text>
</comment>
<dbReference type="InterPro" id="IPR006531">
    <property type="entry name" value="Gp5/Vgr_OB"/>
</dbReference>
<gene>
    <name evidence="4" type="ORF">CYG68_16265</name>
</gene>
<accession>A0A8I0Q778</accession>
<dbReference type="Gene3D" id="2.40.50.230">
    <property type="entry name" value="Gp5 N-terminal domain"/>
    <property type="match status" value="1"/>
</dbReference>
<dbReference type="NCBIfam" id="TIGR01644">
    <property type="entry name" value="phage_P2_V"/>
    <property type="match status" value="1"/>
</dbReference>
<reference evidence="4" key="1">
    <citation type="submission" date="2017-12" db="EMBL/GenBank/DDBJ databases">
        <title>Genome sequencing and analysis.</title>
        <authorList>
            <person name="Huang Y.-T."/>
        </authorList>
    </citation>
    <scope>NUCLEOTIDE SEQUENCE</scope>
    <source>
        <strain evidence="4">VGH116</strain>
    </source>
</reference>
<dbReference type="RefSeq" id="WP_193830110.1">
    <property type="nucleotide sequence ID" value="NZ_JAKMWJ010000002.1"/>
</dbReference>
<dbReference type="Gene3D" id="6.20.150.10">
    <property type="match status" value="1"/>
</dbReference>
<dbReference type="InterPro" id="IPR037026">
    <property type="entry name" value="Vgr_OB-fold_dom_sf"/>
</dbReference>
<dbReference type="EMBL" id="PKLF01000015">
    <property type="protein sequence ID" value="MBE8613943.1"/>
    <property type="molecule type" value="Genomic_DNA"/>
</dbReference>
<feature type="domain" description="Phage spike trimer" evidence="3">
    <location>
        <begin position="138"/>
        <end position="189"/>
    </location>
</feature>
<dbReference type="Proteomes" id="UP000650477">
    <property type="component" value="Unassembled WGS sequence"/>
</dbReference>
<dbReference type="InterPro" id="IPR013046">
    <property type="entry name" value="GpV/Gp45"/>
</dbReference>
<dbReference type="Pfam" id="PF18946">
    <property type="entry name" value="Apex"/>
    <property type="match status" value="1"/>
</dbReference>